<dbReference type="Pfam" id="PF17168">
    <property type="entry name" value="DUF5127"/>
    <property type="match status" value="1"/>
</dbReference>
<dbReference type="InterPro" id="IPR032514">
    <property type="entry name" value="GtaA_central"/>
</dbReference>
<dbReference type="AlphaFoldDB" id="F4RB75"/>
<accession>F4RB75</accession>
<name>F4RB75_MELLP</name>
<protein>
    <recommendedName>
        <fullName evidence="5">Glutaminase A</fullName>
    </recommendedName>
</protein>
<dbReference type="Pfam" id="PF16335">
    <property type="entry name" value="GtaA_6_Hairpin"/>
    <property type="match status" value="1"/>
</dbReference>
<evidence type="ECO:0000259" key="2">
    <source>
        <dbReference type="Pfam" id="PF17168"/>
    </source>
</evidence>
<dbReference type="VEuPathDB" id="FungiDB:MELLADRAFT_47143"/>
<proteinExistence type="predicted"/>
<evidence type="ECO:0000313" key="3">
    <source>
        <dbReference type="EMBL" id="EGG10030.1"/>
    </source>
</evidence>
<dbReference type="RefSeq" id="XP_007406331.1">
    <property type="nucleotide sequence ID" value="XM_007406269.1"/>
</dbReference>
<dbReference type="EMBL" id="GL883095">
    <property type="protein sequence ID" value="EGG10030.1"/>
    <property type="molecule type" value="Genomic_DNA"/>
</dbReference>
<dbReference type="STRING" id="747676.F4RB75"/>
<dbReference type="InterPro" id="IPR052743">
    <property type="entry name" value="Glutaminase_GtaA"/>
</dbReference>
<keyword evidence="4" id="KW-1185">Reference proteome</keyword>
<reference evidence="4" key="1">
    <citation type="journal article" date="2011" name="Proc. Natl. Acad. Sci. U.S.A.">
        <title>Obligate biotrophy features unraveled by the genomic analysis of rust fungi.</title>
        <authorList>
            <person name="Duplessis S."/>
            <person name="Cuomo C.A."/>
            <person name="Lin Y.-C."/>
            <person name="Aerts A."/>
            <person name="Tisserant E."/>
            <person name="Veneault-Fourrey C."/>
            <person name="Joly D.L."/>
            <person name="Hacquard S."/>
            <person name="Amselem J."/>
            <person name="Cantarel B.L."/>
            <person name="Chiu R."/>
            <person name="Coutinho P.M."/>
            <person name="Feau N."/>
            <person name="Field M."/>
            <person name="Frey P."/>
            <person name="Gelhaye E."/>
            <person name="Goldberg J."/>
            <person name="Grabherr M.G."/>
            <person name="Kodira C.D."/>
            <person name="Kohler A."/>
            <person name="Kuees U."/>
            <person name="Lindquist E.A."/>
            <person name="Lucas S.M."/>
            <person name="Mago R."/>
            <person name="Mauceli E."/>
            <person name="Morin E."/>
            <person name="Murat C."/>
            <person name="Pangilinan J.L."/>
            <person name="Park R."/>
            <person name="Pearson M."/>
            <person name="Quesneville H."/>
            <person name="Rouhier N."/>
            <person name="Sakthikumar S."/>
            <person name="Salamov A.A."/>
            <person name="Schmutz J."/>
            <person name="Selles B."/>
            <person name="Shapiro H."/>
            <person name="Tanguay P."/>
            <person name="Tuskan G.A."/>
            <person name="Henrissat B."/>
            <person name="Van de Peer Y."/>
            <person name="Rouze P."/>
            <person name="Ellis J.G."/>
            <person name="Dodds P.N."/>
            <person name="Schein J.E."/>
            <person name="Zhong S."/>
            <person name="Hamelin R.C."/>
            <person name="Grigoriev I.V."/>
            <person name="Szabo L.J."/>
            <person name="Martin F."/>
        </authorList>
    </citation>
    <scope>NUCLEOTIDE SEQUENCE [LARGE SCALE GENOMIC DNA]</scope>
    <source>
        <strain evidence="4">98AG31 / pathotype 3-4-7</strain>
    </source>
</reference>
<feature type="domain" description="Glutaminase A central" evidence="1">
    <location>
        <begin position="390"/>
        <end position="749"/>
    </location>
</feature>
<evidence type="ECO:0000259" key="1">
    <source>
        <dbReference type="Pfam" id="PF16335"/>
    </source>
</evidence>
<dbReference type="GO" id="GO:0005975">
    <property type="term" value="P:carbohydrate metabolic process"/>
    <property type="evidence" value="ECO:0007669"/>
    <property type="project" value="InterPro"/>
</dbReference>
<dbReference type="OrthoDB" id="3918848at2759"/>
<gene>
    <name evidence="3" type="ORF">MELLADRAFT_47143</name>
</gene>
<dbReference type="PANTHER" id="PTHR31987">
    <property type="entry name" value="GLUTAMINASE A-RELATED"/>
    <property type="match status" value="1"/>
</dbReference>
<dbReference type="Proteomes" id="UP000001072">
    <property type="component" value="Unassembled WGS sequence"/>
</dbReference>
<dbReference type="GeneID" id="18928405"/>
<dbReference type="HOGENOM" id="CLU_008020_1_0_1"/>
<feature type="domain" description="Glutaminase A N-terminal" evidence="2">
    <location>
        <begin position="158"/>
        <end position="384"/>
    </location>
</feature>
<dbReference type="eggNOG" id="ENOG502QPQS">
    <property type="taxonomic scope" value="Eukaryota"/>
</dbReference>
<dbReference type="SUPFAM" id="SSF48208">
    <property type="entry name" value="Six-hairpin glycosidases"/>
    <property type="match status" value="1"/>
</dbReference>
<dbReference type="PANTHER" id="PTHR31987:SF1">
    <property type="entry name" value="GLUTAMINASE A"/>
    <property type="match status" value="1"/>
</dbReference>
<dbReference type="InterPro" id="IPR008928">
    <property type="entry name" value="6-hairpin_glycosidase_sf"/>
</dbReference>
<evidence type="ECO:0008006" key="5">
    <source>
        <dbReference type="Google" id="ProtNLM"/>
    </source>
</evidence>
<dbReference type="InParanoid" id="F4RB75"/>
<sequence>MTFKQKLKKLFLPISMCSILLIIIISVSAIEGLNLTHHHSNQIPISAPTSTNNHNNNHLSTFNPLLPPAIPLAVRSPYLSAWLATGAEGGNGGYLTGRWAQFWPIQFPQNPNAYRLGWTGLIRINGTTYQFLGNPNESINPTDQFKTATQLSFNYTSTRSMFEFQAGDLTFLVDFLSPPGPPGDLLRQSLPFTYLSIQLTSSTTSDSSIEVYTDIQADWASGDHQANVTWSLNQSKSLSSFHVSRLNPLVFSEEYEYAEWGEAIYSTASTSDLTTASGFGPTLRTHFSKNGNLDSTQDKEFRKIEDRTPSFGFATKLLAGNSPLVFTIGHVRDPYVSYILDPKPRSAYWTSIFKQTDELLEFVYHDFEKAFKDSVSLDTKVYNDAIKTSGENYAAIVSLSFRQGLGAIEITLGRNNLTGEVDQKDVKIFSKEISSNGDMSTVDVIFPQFPILTYYDPVLLKYLLEPLFEYSESGLYPNKWTVHDLGRYPNATAHNDGNDEAMPVEEAGNFLIMTLAYHQLTKDTEWLQKHHKILSQWTSFLISDGLIPASQLSTDDFAGKLANQTDLALKAIIGIGAMSEISVQIGDGQEGNRLREIAEDYVGKWIDFSVARDRSHTKLAYQDENSWGTLYNLFADRLLNLRLVPQTIYEMQSSFYPLVANEYGVPLDSRHTWAKTDWEMFAAGAATSVKDRDLFVDCLVKYLKANIVNAGFPDLYETQTAQFPGRSNTSTWRIEFINRPVVGGHFSLLALDKAKEINGLKEHEFFPKKNSHWRYVGLWERICFLWNF</sequence>
<dbReference type="KEGG" id="mlr:MELLADRAFT_47143"/>
<dbReference type="InterPro" id="IPR033433">
    <property type="entry name" value="GtaA_N"/>
</dbReference>
<evidence type="ECO:0000313" key="4">
    <source>
        <dbReference type="Proteomes" id="UP000001072"/>
    </source>
</evidence>
<organism evidence="4">
    <name type="scientific">Melampsora larici-populina (strain 98AG31 / pathotype 3-4-7)</name>
    <name type="common">Poplar leaf rust fungus</name>
    <dbReference type="NCBI Taxonomy" id="747676"/>
    <lineage>
        <taxon>Eukaryota</taxon>
        <taxon>Fungi</taxon>
        <taxon>Dikarya</taxon>
        <taxon>Basidiomycota</taxon>
        <taxon>Pucciniomycotina</taxon>
        <taxon>Pucciniomycetes</taxon>
        <taxon>Pucciniales</taxon>
        <taxon>Melampsoraceae</taxon>
        <taxon>Melampsora</taxon>
    </lineage>
</organism>